<dbReference type="PANTHER" id="PTHR44229">
    <property type="entry name" value="15-HYDROXYPROSTAGLANDIN DEHYDROGENASE [NAD(+)]"/>
    <property type="match status" value="1"/>
</dbReference>
<sequence length="759" mass="83524">MAINGNTTPNVALITGGASGMGLSVAERLIERGWNVMIADINDAAGEKAAQRLGEHAAFVKVDTTDYESQAAAFVKTWKKWSRLDFVYANAGFGDRMNLYEPAEVREDGSPPKPDETVVNVCLNGVIYSAYLALHYFRKNSSKSGKFVSTSSMAGLYAAEGIPLYSAAKHGVVGLTVSMARKLQMLNEPITVNCICPGLVDTGLTHDQLMPFARKGFETPHSTIVRAVESFIDDDSKNGLAAECSTTNIYYRTQREWSDDEARQVMTGGAFSFPGQKASTLADIRAPPAAFHRPRKRFTKEEAEEKYYMRVELLKLQRDQARIDAQENGDLAAQSKIARQFAELQKEAEAELAEDLRTGHGSDDARAEAAAKLAAAKRQTRITYRTIVRAFLVLLALEIGIELFAPDDYKPRNWWGTFSTFVTSRFRQFTIIERKDISSTASIYTLDSFEGTPFWTACREAQQKGIWHLDLKQPQIQVVRAYTPLPNMDVSAWLKRLPISTKLELRGPIVEYEIPDDTDRIVFLAGGTGIASALQAAHSLLFRSAIDASGIRHSNRKISILWACRKREDCAVPSHDRDSVSLFTTPPNKIAAIINDLQRKFPGQIEINYFVDEEKTFISKKVLTHAILPELTPSPGDSPDGATPRPASYEHSSWWGFIRGHALPLQPPQQAPAASSPVQLDSPSSSTTASPGNQPHLDPKTKVLISGPEGFIAALAGPKVWGGNGEEQGPLGGILDAMCRDTPAIRERVIDGRIGVWKI</sequence>
<feature type="region of interest" description="Disordered" evidence="4">
    <location>
        <begin position="665"/>
        <end position="703"/>
    </location>
</feature>
<protein>
    <submittedName>
        <fullName evidence="5">15-hydroxyprostaglandin dehydrogenase [NAD(+)]</fullName>
    </submittedName>
</protein>
<dbReference type="InterPro" id="IPR036291">
    <property type="entry name" value="NAD(P)-bd_dom_sf"/>
</dbReference>
<dbReference type="AlphaFoldDB" id="A0A0N1H4F7"/>
<evidence type="ECO:0000256" key="1">
    <source>
        <dbReference type="ARBA" id="ARBA00006484"/>
    </source>
</evidence>
<name>A0A0N1H4F7_9EURO</name>
<dbReference type="Pfam" id="PF00106">
    <property type="entry name" value="adh_short"/>
    <property type="match status" value="1"/>
</dbReference>
<dbReference type="SUPFAM" id="SSF52343">
    <property type="entry name" value="Ferredoxin reductase-like, C-terminal NADP-linked domain"/>
    <property type="match status" value="1"/>
</dbReference>
<dbReference type="GO" id="GO:0016616">
    <property type="term" value="F:oxidoreductase activity, acting on the CH-OH group of donors, NAD or NADP as acceptor"/>
    <property type="evidence" value="ECO:0007669"/>
    <property type="project" value="TreeGrafter"/>
</dbReference>
<keyword evidence="2" id="KW-0521">NADP</keyword>
<dbReference type="GeneID" id="28738151"/>
<dbReference type="SUPFAM" id="SSF51735">
    <property type="entry name" value="NAD(P)-binding Rossmann-fold domains"/>
    <property type="match status" value="1"/>
</dbReference>
<dbReference type="InterPro" id="IPR039261">
    <property type="entry name" value="FNR_nucleotide-bd"/>
</dbReference>
<comment type="similarity">
    <text evidence="1">Belongs to the short-chain dehydrogenases/reductases (SDR) family.</text>
</comment>
<dbReference type="PRINTS" id="PR00080">
    <property type="entry name" value="SDRFAMILY"/>
</dbReference>
<evidence type="ECO:0000256" key="4">
    <source>
        <dbReference type="SAM" id="MobiDB-lite"/>
    </source>
</evidence>
<evidence type="ECO:0000256" key="3">
    <source>
        <dbReference type="ARBA" id="ARBA00023002"/>
    </source>
</evidence>
<proteinExistence type="inferred from homology"/>
<accession>A0A0N1H4F7</accession>
<gene>
    <name evidence="5" type="ORF">AB675_6011</name>
</gene>
<dbReference type="OrthoDB" id="432685at2759"/>
<dbReference type="STRING" id="1664694.A0A0N1H4F7"/>
<dbReference type="VEuPathDB" id="FungiDB:AB675_6011"/>
<keyword evidence="6" id="KW-1185">Reference proteome</keyword>
<dbReference type="PANTHER" id="PTHR44229:SF4">
    <property type="entry name" value="15-HYDROXYPROSTAGLANDIN DEHYDROGENASE [NAD(+)]"/>
    <property type="match status" value="1"/>
</dbReference>
<organism evidence="5 6">
    <name type="scientific">Cyphellophora attinorum</name>
    <dbReference type="NCBI Taxonomy" id="1664694"/>
    <lineage>
        <taxon>Eukaryota</taxon>
        <taxon>Fungi</taxon>
        <taxon>Dikarya</taxon>
        <taxon>Ascomycota</taxon>
        <taxon>Pezizomycotina</taxon>
        <taxon>Eurotiomycetes</taxon>
        <taxon>Chaetothyriomycetidae</taxon>
        <taxon>Chaetothyriales</taxon>
        <taxon>Cyphellophoraceae</taxon>
        <taxon>Cyphellophora</taxon>
    </lineage>
</organism>
<dbReference type="InterPro" id="IPR002347">
    <property type="entry name" value="SDR_fam"/>
</dbReference>
<comment type="caution">
    <text evidence="5">The sequence shown here is derived from an EMBL/GenBank/DDBJ whole genome shotgun (WGS) entry which is preliminary data.</text>
</comment>
<dbReference type="InterPro" id="IPR020904">
    <property type="entry name" value="Sc_DH/Rdtase_CS"/>
</dbReference>
<dbReference type="PROSITE" id="PS00061">
    <property type="entry name" value="ADH_SHORT"/>
    <property type="match status" value="1"/>
</dbReference>
<evidence type="ECO:0000313" key="6">
    <source>
        <dbReference type="Proteomes" id="UP000038010"/>
    </source>
</evidence>
<dbReference type="EMBL" id="LFJN01000027">
    <property type="protein sequence ID" value="KPI36910.1"/>
    <property type="molecule type" value="Genomic_DNA"/>
</dbReference>
<keyword evidence="3" id="KW-0560">Oxidoreductase</keyword>
<dbReference type="RefSeq" id="XP_017996873.1">
    <property type="nucleotide sequence ID" value="XM_018146271.1"/>
</dbReference>
<dbReference type="CDD" id="cd06183">
    <property type="entry name" value="cyt_b5_reduct_like"/>
    <property type="match status" value="1"/>
</dbReference>
<dbReference type="PRINTS" id="PR00081">
    <property type="entry name" value="GDHRDH"/>
</dbReference>
<dbReference type="Gene3D" id="3.40.50.80">
    <property type="entry name" value="Nucleotide-binding domain of ferredoxin-NADP reductase (FNR) module"/>
    <property type="match status" value="1"/>
</dbReference>
<reference evidence="5 6" key="1">
    <citation type="submission" date="2015-06" db="EMBL/GenBank/DDBJ databases">
        <title>Draft genome of the ant-associated black yeast Phialophora attae CBS 131958.</title>
        <authorList>
            <person name="Moreno L.F."/>
            <person name="Stielow B.J."/>
            <person name="de Hoog S."/>
            <person name="Vicente V.A."/>
            <person name="Weiss V.A."/>
            <person name="de Vries M."/>
            <person name="Cruz L.M."/>
            <person name="Souza E.M."/>
        </authorList>
    </citation>
    <scope>NUCLEOTIDE SEQUENCE [LARGE SCALE GENOMIC DNA]</scope>
    <source>
        <strain evidence="5 6">CBS 131958</strain>
    </source>
</reference>
<dbReference type="GO" id="GO:0005737">
    <property type="term" value="C:cytoplasm"/>
    <property type="evidence" value="ECO:0007669"/>
    <property type="project" value="TreeGrafter"/>
</dbReference>
<feature type="compositionally biased region" description="Low complexity" evidence="4">
    <location>
        <begin position="671"/>
        <end position="686"/>
    </location>
</feature>
<evidence type="ECO:0000313" key="5">
    <source>
        <dbReference type="EMBL" id="KPI36910.1"/>
    </source>
</evidence>
<dbReference type="Gene3D" id="3.40.50.720">
    <property type="entry name" value="NAD(P)-binding Rossmann-like Domain"/>
    <property type="match status" value="1"/>
</dbReference>
<dbReference type="Proteomes" id="UP000038010">
    <property type="component" value="Unassembled WGS sequence"/>
</dbReference>
<evidence type="ECO:0000256" key="2">
    <source>
        <dbReference type="ARBA" id="ARBA00022857"/>
    </source>
</evidence>